<gene>
    <name evidence="2" type="ORF">PSNMU_V1.4_AUG-EV-PASAV3_0057750</name>
</gene>
<dbReference type="InterPro" id="IPR049227">
    <property type="entry name" value="DUF6824"/>
</dbReference>
<protein>
    <recommendedName>
        <fullName evidence="1">DUF6824 domain-containing protein</fullName>
    </recommendedName>
</protein>
<dbReference type="OrthoDB" id="46262at2759"/>
<reference evidence="2 3" key="1">
    <citation type="submission" date="2019-01" db="EMBL/GenBank/DDBJ databases">
        <authorList>
            <person name="Ferrante I. M."/>
        </authorList>
    </citation>
    <scope>NUCLEOTIDE SEQUENCE [LARGE SCALE GENOMIC DNA]</scope>
    <source>
        <strain evidence="2 3">B856</strain>
    </source>
</reference>
<keyword evidence="3" id="KW-1185">Reference proteome</keyword>
<organism evidence="2 3">
    <name type="scientific">Pseudo-nitzschia multistriata</name>
    <dbReference type="NCBI Taxonomy" id="183589"/>
    <lineage>
        <taxon>Eukaryota</taxon>
        <taxon>Sar</taxon>
        <taxon>Stramenopiles</taxon>
        <taxon>Ochrophyta</taxon>
        <taxon>Bacillariophyta</taxon>
        <taxon>Bacillariophyceae</taxon>
        <taxon>Bacillariophycidae</taxon>
        <taxon>Bacillariales</taxon>
        <taxon>Bacillariaceae</taxon>
        <taxon>Pseudo-nitzschia</taxon>
    </lineage>
</organism>
<evidence type="ECO:0000313" key="2">
    <source>
        <dbReference type="EMBL" id="VEU38921.1"/>
    </source>
</evidence>
<name>A0A448ZA73_9STRA</name>
<proteinExistence type="predicted"/>
<dbReference type="Pfam" id="PF20710">
    <property type="entry name" value="DUF6824"/>
    <property type="match status" value="1"/>
</dbReference>
<dbReference type="EMBL" id="CAACVS010000192">
    <property type="protein sequence ID" value="VEU38921.1"/>
    <property type="molecule type" value="Genomic_DNA"/>
</dbReference>
<sequence length="343" mass="39107">MKGISEPCQRDILCGRGGKTLRYPGNLRYRSLIRENKTMYLLSSKEQKSIISRSIVAAIRARSGRFLEQATDKTWYDVGDAKAIEKTAQALREGQAKLRRRIIDSGLHKEKLGCSRLGAPHITFASLELPFKHEHSRPNQIAYVSDSPSINVHKMNDEIFQLRQPLDTIITPGRETIIPLDHPQPHYHHQAEIRRNSSPVSSLSNISIPFGNYTANCPHRQNYSTIIPQVNRILTSTVQLNQPIHDVPQPLLFPCNNERQEDVEQHKPVPDFVGDNNDDENSIMTFEMDRDEFLEPNECLDILPLSVSRTPITNHLRSVRRWNSSAPNAPENNYCYHHLAGTL</sequence>
<evidence type="ECO:0000259" key="1">
    <source>
        <dbReference type="Pfam" id="PF20710"/>
    </source>
</evidence>
<feature type="domain" description="DUF6824" evidence="1">
    <location>
        <begin position="11"/>
        <end position="93"/>
    </location>
</feature>
<dbReference type="Proteomes" id="UP000291116">
    <property type="component" value="Unassembled WGS sequence"/>
</dbReference>
<dbReference type="AlphaFoldDB" id="A0A448ZA73"/>
<evidence type="ECO:0000313" key="3">
    <source>
        <dbReference type="Proteomes" id="UP000291116"/>
    </source>
</evidence>
<accession>A0A448ZA73</accession>